<dbReference type="PANTHER" id="PTHR31496">
    <property type="entry name" value="TRANSCRIPTION FACTOR KAN2-RELATED"/>
    <property type="match status" value="1"/>
</dbReference>
<dbReference type="InterPro" id="IPR044847">
    <property type="entry name" value="KAN_fam"/>
</dbReference>
<keyword evidence="3" id="KW-0221">Differentiation</keyword>
<keyword evidence="11" id="KW-1185">Reference proteome</keyword>
<dbReference type="GO" id="GO:0010158">
    <property type="term" value="P:abaxial cell fate specification"/>
    <property type="evidence" value="ECO:0007669"/>
    <property type="project" value="InterPro"/>
</dbReference>
<feature type="compositionally biased region" description="Low complexity" evidence="8">
    <location>
        <begin position="220"/>
        <end position="233"/>
    </location>
</feature>
<reference evidence="10" key="2">
    <citation type="submission" date="2021-02" db="EMBL/GenBank/DDBJ databases">
        <authorList>
            <person name="Kimball J.A."/>
            <person name="Haas M.W."/>
            <person name="Macchietto M."/>
            <person name="Kono T."/>
            <person name="Duquette J."/>
            <person name="Shao M."/>
        </authorList>
    </citation>
    <scope>NUCLEOTIDE SEQUENCE</scope>
    <source>
        <tissue evidence="10">Fresh leaf tissue</tissue>
    </source>
</reference>
<keyword evidence="6" id="KW-0804">Transcription</keyword>
<reference evidence="10" key="1">
    <citation type="journal article" date="2021" name="bioRxiv">
        <title>Whole Genome Assembly and Annotation of Northern Wild Rice, Zizania palustris L., Supports a Whole Genome Duplication in the Zizania Genus.</title>
        <authorList>
            <person name="Haas M."/>
            <person name="Kono T."/>
            <person name="Macchietto M."/>
            <person name="Millas R."/>
            <person name="McGilp L."/>
            <person name="Shao M."/>
            <person name="Duquette J."/>
            <person name="Hirsch C.N."/>
            <person name="Kimball J."/>
        </authorList>
    </citation>
    <scope>NUCLEOTIDE SEQUENCE</scope>
    <source>
        <tissue evidence="10">Fresh leaf tissue</tissue>
    </source>
</reference>
<evidence type="ECO:0000256" key="1">
    <source>
        <dbReference type="ARBA" id="ARBA00004123"/>
    </source>
</evidence>
<dbReference type="InterPro" id="IPR006447">
    <property type="entry name" value="Myb_dom_plants"/>
</dbReference>
<keyword evidence="2" id="KW-0217">Developmental protein</keyword>
<organism evidence="10 11">
    <name type="scientific">Zizania palustris</name>
    <name type="common">Northern wild rice</name>
    <dbReference type="NCBI Taxonomy" id="103762"/>
    <lineage>
        <taxon>Eukaryota</taxon>
        <taxon>Viridiplantae</taxon>
        <taxon>Streptophyta</taxon>
        <taxon>Embryophyta</taxon>
        <taxon>Tracheophyta</taxon>
        <taxon>Spermatophyta</taxon>
        <taxon>Magnoliopsida</taxon>
        <taxon>Liliopsida</taxon>
        <taxon>Poales</taxon>
        <taxon>Poaceae</taxon>
        <taxon>BOP clade</taxon>
        <taxon>Oryzoideae</taxon>
        <taxon>Oryzeae</taxon>
        <taxon>Zizaniinae</taxon>
        <taxon>Zizania</taxon>
    </lineage>
</organism>
<dbReference type="NCBIfam" id="TIGR01557">
    <property type="entry name" value="myb_SHAQKYF"/>
    <property type="match status" value="1"/>
</dbReference>
<evidence type="ECO:0000256" key="6">
    <source>
        <dbReference type="ARBA" id="ARBA00023163"/>
    </source>
</evidence>
<keyword evidence="4" id="KW-0805">Transcription regulation</keyword>
<sequence length="400" mass="42515">MSTTASSVVDAATTTPQAASSSGEEAAAMARDPDLSLQISPPSPVVAAGPEPRQLQGPPALVDAAAAAAKREAEQRQGLRLHQPVQTSHGFKKNSAAAAAGGGRKRSARAPRMRWTTALHAHFVHAVELLGGHERATPKSVLELMNVKDLTLSHVKSHLQMYRTVKGADRSCVAAGHGQARYTGFLTRRGLDADEVNGFDVYNNNMVNTTSNITNASRKSQSQSQSAGEQQLQDLQSGWPHYLAASESDRLTMEQMLMQEIWKGTAAPPALHDLHDEHGRRLDQVIAGRPPPPPPPPTSNTSSSGGEETMASSLDWLALPPSSSSRQLQLQQCGNVDEDGGCYGHKARREAASMAAAAAAAASGVKDPSLEMSLGRQGWQMEQCISVESSSKELTLLKCL</sequence>
<dbReference type="Proteomes" id="UP000729402">
    <property type="component" value="Unassembled WGS sequence"/>
</dbReference>
<proteinExistence type="predicted"/>
<keyword evidence="5" id="KW-0238">DNA-binding</keyword>
<dbReference type="InterPro" id="IPR001005">
    <property type="entry name" value="SANT/Myb"/>
</dbReference>
<feature type="compositionally biased region" description="Low complexity" evidence="8">
    <location>
        <begin position="1"/>
        <end position="30"/>
    </location>
</feature>
<comment type="caution">
    <text evidence="10">The sequence shown here is derived from an EMBL/GenBank/DDBJ whole genome shotgun (WGS) entry which is preliminary data.</text>
</comment>
<comment type="subcellular location">
    <subcellularLocation>
        <location evidence="1">Nucleus</location>
    </subcellularLocation>
</comment>
<evidence type="ECO:0000256" key="7">
    <source>
        <dbReference type="ARBA" id="ARBA00023242"/>
    </source>
</evidence>
<evidence type="ECO:0000259" key="9">
    <source>
        <dbReference type="Pfam" id="PF00249"/>
    </source>
</evidence>
<dbReference type="GO" id="GO:0000976">
    <property type="term" value="F:transcription cis-regulatory region binding"/>
    <property type="evidence" value="ECO:0007669"/>
    <property type="project" value="InterPro"/>
</dbReference>
<feature type="compositionally biased region" description="Pro residues" evidence="8">
    <location>
        <begin position="289"/>
        <end position="298"/>
    </location>
</feature>
<dbReference type="OrthoDB" id="551907at2759"/>
<dbReference type="GO" id="GO:0006355">
    <property type="term" value="P:regulation of DNA-templated transcription"/>
    <property type="evidence" value="ECO:0007669"/>
    <property type="project" value="InterPro"/>
</dbReference>
<evidence type="ECO:0000313" key="10">
    <source>
        <dbReference type="EMBL" id="KAG8092989.1"/>
    </source>
</evidence>
<evidence type="ECO:0000256" key="3">
    <source>
        <dbReference type="ARBA" id="ARBA00022782"/>
    </source>
</evidence>
<gene>
    <name evidence="10" type="ORF">GUJ93_ZPchr0012g19794</name>
</gene>
<protein>
    <recommendedName>
        <fullName evidence="9">Myb-like domain-containing protein</fullName>
    </recommendedName>
</protein>
<feature type="region of interest" description="Disordered" evidence="8">
    <location>
        <begin position="284"/>
        <end position="311"/>
    </location>
</feature>
<feature type="domain" description="Myb-like" evidence="9">
    <location>
        <begin position="112"/>
        <end position="163"/>
    </location>
</feature>
<keyword evidence="7" id="KW-0539">Nucleus</keyword>
<dbReference type="FunFam" id="1.10.10.60:FF:000002">
    <property type="entry name" value="Myb family transcription factor"/>
    <property type="match status" value="1"/>
</dbReference>
<dbReference type="Pfam" id="PF00249">
    <property type="entry name" value="Myb_DNA-binding"/>
    <property type="match status" value="1"/>
</dbReference>
<evidence type="ECO:0000313" key="11">
    <source>
        <dbReference type="Proteomes" id="UP000729402"/>
    </source>
</evidence>
<name>A0A8J5WRS2_ZIZPA</name>
<dbReference type="EMBL" id="JAAALK010000080">
    <property type="protein sequence ID" value="KAG8092989.1"/>
    <property type="molecule type" value="Genomic_DNA"/>
</dbReference>
<evidence type="ECO:0000256" key="5">
    <source>
        <dbReference type="ARBA" id="ARBA00023125"/>
    </source>
</evidence>
<feature type="region of interest" description="Disordered" evidence="8">
    <location>
        <begin position="215"/>
        <end position="234"/>
    </location>
</feature>
<dbReference type="AlphaFoldDB" id="A0A8J5WRS2"/>
<evidence type="ECO:0000256" key="8">
    <source>
        <dbReference type="SAM" id="MobiDB-lite"/>
    </source>
</evidence>
<dbReference type="GO" id="GO:0005634">
    <property type="term" value="C:nucleus"/>
    <property type="evidence" value="ECO:0007669"/>
    <property type="project" value="UniProtKB-SubCell"/>
</dbReference>
<feature type="region of interest" description="Disordered" evidence="8">
    <location>
        <begin position="1"/>
        <end position="108"/>
    </location>
</feature>
<dbReference type="PANTHER" id="PTHR31496:SF28">
    <property type="entry name" value="G2-LIKE TRANSCRIPTION FACTOR"/>
    <property type="match status" value="1"/>
</dbReference>
<evidence type="ECO:0000256" key="2">
    <source>
        <dbReference type="ARBA" id="ARBA00022473"/>
    </source>
</evidence>
<accession>A0A8J5WRS2</accession>
<evidence type="ECO:0000256" key="4">
    <source>
        <dbReference type="ARBA" id="ARBA00023015"/>
    </source>
</evidence>
<feature type="compositionally biased region" description="Low complexity" evidence="8">
    <location>
        <begin position="299"/>
        <end position="309"/>
    </location>
</feature>